<evidence type="ECO:0000313" key="2">
    <source>
        <dbReference type="EMBL" id="PWA82505.1"/>
    </source>
</evidence>
<dbReference type="CDD" id="cd00223">
    <property type="entry name" value="TOPRIM_TopoIIB_SPO"/>
    <property type="match status" value="1"/>
</dbReference>
<dbReference type="Pfam" id="PF21180">
    <property type="entry name" value="TOP6A-Spo11_Toprim"/>
    <property type="match status" value="1"/>
</dbReference>
<evidence type="ECO:0000313" key="3">
    <source>
        <dbReference type="Proteomes" id="UP000245207"/>
    </source>
</evidence>
<evidence type="ECO:0000259" key="1">
    <source>
        <dbReference type="Pfam" id="PF21180"/>
    </source>
</evidence>
<dbReference type="PANTHER" id="PTHR10848">
    <property type="entry name" value="MEIOTIC RECOMBINATION PROTEIN SPO11"/>
    <property type="match status" value="1"/>
</dbReference>
<protein>
    <submittedName>
        <fullName evidence="2">DNA topoisomerase 6 subunit A</fullName>
    </submittedName>
</protein>
<dbReference type="OrthoDB" id="5377392at2759"/>
<dbReference type="GO" id="GO:0000706">
    <property type="term" value="P:meiotic DNA double-strand break processing"/>
    <property type="evidence" value="ECO:0007669"/>
    <property type="project" value="TreeGrafter"/>
</dbReference>
<dbReference type="GO" id="GO:0007131">
    <property type="term" value="P:reciprocal meiotic recombination"/>
    <property type="evidence" value="ECO:0007669"/>
    <property type="project" value="TreeGrafter"/>
</dbReference>
<sequence>MLDTRKHQQPDREISMKSDYDITKILEDAIHYKTQTLNQNQLAGLSIHNEGQRLGMSHAKSILTKHIMSVIDEHSIYFQNQTQIDSVFKDISSMVGGCMKANVVACEKEGMVIGNLSFNYDEDLIECTKNSIEVENDAVCMSLAKDYKFYKDRFDCIIVKAGKGQSDLATRLFVRKINIKLDVPVFALVDSDCDGLKVLLDYGITTPNLKWLGIRPSDLDKYEIPEEFRLPMTEEDIKAGEDLLKEDFVKKNAAWVKELNLMMKLNQKVELQALSTIDFDYLTKLYVPMKLQKKDWLKA</sequence>
<name>A0A2U1P9S3_ARTAN</name>
<dbReference type="EMBL" id="PKPP01001466">
    <property type="protein sequence ID" value="PWA82505.1"/>
    <property type="molecule type" value="Genomic_DNA"/>
</dbReference>
<accession>A0A2U1P9S3</accession>
<keyword evidence="3" id="KW-1185">Reference proteome</keyword>
<organism evidence="2 3">
    <name type="scientific">Artemisia annua</name>
    <name type="common">Sweet wormwood</name>
    <dbReference type="NCBI Taxonomy" id="35608"/>
    <lineage>
        <taxon>Eukaryota</taxon>
        <taxon>Viridiplantae</taxon>
        <taxon>Streptophyta</taxon>
        <taxon>Embryophyta</taxon>
        <taxon>Tracheophyta</taxon>
        <taxon>Spermatophyta</taxon>
        <taxon>Magnoliopsida</taxon>
        <taxon>eudicotyledons</taxon>
        <taxon>Gunneridae</taxon>
        <taxon>Pentapetalae</taxon>
        <taxon>asterids</taxon>
        <taxon>campanulids</taxon>
        <taxon>Asterales</taxon>
        <taxon>Asteraceae</taxon>
        <taxon>Asteroideae</taxon>
        <taxon>Anthemideae</taxon>
        <taxon>Artemisiinae</taxon>
        <taxon>Artemisia</taxon>
    </lineage>
</organism>
<dbReference type="GO" id="GO:0042138">
    <property type="term" value="P:meiotic DNA double-strand break formation"/>
    <property type="evidence" value="ECO:0007669"/>
    <property type="project" value="TreeGrafter"/>
</dbReference>
<dbReference type="SUPFAM" id="SSF56726">
    <property type="entry name" value="DNA topoisomerase IV, alpha subunit"/>
    <property type="match status" value="1"/>
</dbReference>
<comment type="caution">
    <text evidence="2">The sequence shown here is derived from an EMBL/GenBank/DDBJ whole genome shotgun (WGS) entry which is preliminary data.</text>
</comment>
<dbReference type="AlphaFoldDB" id="A0A2U1P9S3"/>
<gene>
    <name evidence="2" type="ORF">CTI12_AA051310</name>
</gene>
<reference evidence="2 3" key="1">
    <citation type="journal article" date="2018" name="Mol. Plant">
        <title>The genome of Artemisia annua provides insight into the evolution of Asteraceae family and artemisinin biosynthesis.</title>
        <authorList>
            <person name="Shen Q."/>
            <person name="Zhang L."/>
            <person name="Liao Z."/>
            <person name="Wang S."/>
            <person name="Yan T."/>
            <person name="Shi P."/>
            <person name="Liu M."/>
            <person name="Fu X."/>
            <person name="Pan Q."/>
            <person name="Wang Y."/>
            <person name="Lv Z."/>
            <person name="Lu X."/>
            <person name="Zhang F."/>
            <person name="Jiang W."/>
            <person name="Ma Y."/>
            <person name="Chen M."/>
            <person name="Hao X."/>
            <person name="Li L."/>
            <person name="Tang Y."/>
            <person name="Lv G."/>
            <person name="Zhou Y."/>
            <person name="Sun X."/>
            <person name="Brodelius P.E."/>
            <person name="Rose J.K.C."/>
            <person name="Tang K."/>
        </authorList>
    </citation>
    <scope>NUCLEOTIDE SEQUENCE [LARGE SCALE GENOMIC DNA]</scope>
    <source>
        <strain evidence="3">cv. Huhao1</strain>
        <tissue evidence="2">Leaf</tissue>
    </source>
</reference>
<dbReference type="GO" id="GO:0003918">
    <property type="term" value="F:DNA topoisomerase type II (double strand cut, ATP-hydrolyzing) activity"/>
    <property type="evidence" value="ECO:0007669"/>
    <property type="project" value="InterPro"/>
</dbReference>
<dbReference type="InterPro" id="IPR002815">
    <property type="entry name" value="Spo11/TopoVI_A"/>
</dbReference>
<dbReference type="GO" id="GO:0003677">
    <property type="term" value="F:DNA binding"/>
    <property type="evidence" value="ECO:0007669"/>
    <property type="project" value="InterPro"/>
</dbReference>
<dbReference type="STRING" id="35608.A0A2U1P9S3"/>
<dbReference type="InterPro" id="IPR036078">
    <property type="entry name" value="Spo11/TopoVI_A_sf"/>
</dbReference>
<dbReference type="GO" id="GO:0000228">
    <property type="term" value="C:nuclear chromosome"/>
    <property type="evidence" value="ECO:0007669"/>
    <property type="project" value="TreeGrafter"/>
</dbReference>
<dbReference type="InterPro" id="IPR034136">
    <property type="entry name" value="TOPRIM_Topo6A/Spo11"/>
</dbReference>
<dbReference type="Proteomes" id="UP000245207">
    <property type="component" value="Unassembled WGS sequence"/>
</dbReference>
<keyword evidence="2" id="KW-0413">Isomerase</keyword>
<dbReference type="PANTHER" id="PTHR10848:SF4">
    <property type="entry name" value="DNA TOPOISOMERASE 6 SUBUNIT A"/>
    <property type="match status" value="1"/>
</dbReference>
<feature type="domain" description="Topoisomerase 6 subunit A/Spo11 TOPRIM" evidence="1">
    <location>
        <begin position="133"/>
        <end position="291"/>
    </location>
</feature>
<proteinExistence type="predicted"/>
<dbReference type="Gene3D" id="3.40.1360.10">
    <property type="match status" value="1"/>
</dbReference>